<gene>
    <name evidence="11" type="ORF">PHYEVI_LOCUS243</name>
</gene>
<keyword evidence="2" id="KW-1003">Cell membrane</keyword>
<keyword evidence="8 10" id="KW-0675">Receptor</keyword>
<evidence type="ECO:0000256" key="10">
    <source>
        <dbReference type="RuleBase" id="RU351113"/>
    </source>
</evidence>
<keyword evidence="9 10" id="KW-0807">Transducer</keyword>
<dbReference type="GO" id="GO:0005549">
    <property type="term" value="F:odorant binding"/>
    <property type="evidence" value="ECO:0007669"/>
    <property type="project" value="InterPro"/>
</dbReference>
<dbReference type="InterPro" id="IPR004117">
    <property type="entry name" value="7tm6_olfct_rcpt"/>
</dbReference>
<keyword evidence="6 10" id="KW-1133">Transmembrane helix</keyword>
<dbReference type="Pfam" id="PF02949">
    <property type="entry name" value="7tm_6"/>
    <property type="match status" value="1"/>
</dbReference>
<comment type="caution">
    <text evidence="10">Lacks conserved residue(s) required for the propagation of feature annotation.</text>
</comment>
<dbReference type="GO" id="GO:0004984">
    <property type="term" value="F:olfactory receptor activity"/>
    <property type="evidence" value="ECO:0007669"/>
    <property type="project" value="InterPro"/>
</dbReference>
<dbReference type="PANTHER" id="PTHR21137">
    <property type="entry name" value="ODORANT RECEPTOR"/>
    <property type="match status" value="1"/>
</dbReference>
<keyword evidence="4 10" id="KW-0812">Transmembrane</keyword>
<evidence type="ECO:0000256" key="7">
    <source>
        <dbReference type="ARBA" id="ARBA00023136"/>
    </source>
</evidence>
<reference evidence="11" key="1">
    <citation type="submission" date="2022-01" db="EMBL/GenBank/DDBJ databases">
        <authorList>
            <person name="King R."/>
        </authorList>
    </citation>
    <scope>NUCLEOTIDE SEQUENCE</scope>
</reference>
<organism evidence="11 12">
    <name type="scientific">Phyllotreta striolata</name>
    <name type="common">Striped flea beetle</name>
    <name type="synonym">Crioceris striolata</name>
    <dbReference type="NCBI Taxonomy" id="444603"/>
    <lineage>
        <taxon>Eukaryota</taxon>
        <taxon>Metazoa</taxon>
        <taxon>Ecdysozoa</taxon>
        <taxon>Arthropoda</taxon>
        <taxon>Hexapoda</taxon>
        <taxon>Insecta</taxon>
        <taxon>Pterygota</taxon>
        <taxon>Neoptera</taxon>
        <taxon>Endopterygota</taxon>
        <taxon>Coleoptera</taxon>
        <taxon>Polyphaga</taxon>
        <taxon>Cucujiformia</taxon>
        <taxon>Chrysomeloidea</taxon>
        <taxon>Chrysomelidae</taxon>
        <taxon>Galerucinae</taxon>
        <taxon>Alticini</taxon>
        <taxon>Phyllotreta</taxon>
    </lineage>
</organism>
<keyword evidence="12" id="KW-1185">Reference proteome</keyword>
<name>A0A9N9XH67_PHYSR</name>
<dbReference type="GO" id="GO:0007165">
    <property type="term" value="P:signal transduction"/>
    <property type="evidence" value="ECO:0007669"/>
    <property type="project" value="UniProtKB-KW"/>
</dbReference>
<feature type="transmembrane region" description="Helical" evidence="10">
    <location>
        <begin position="187"/>
        <end position="206"/>
    </location>
</feature>
<feature type="transmembrane region" description="Helical" evidence="10">
    <location>
        <begin position="128"/>
        <end position="148"/>
    </location>
</feature>
<evidence type="ECO:0000256" key="3">
    <source>
        <dbReference type="ARBA" id="ARBA00022606"/>
    </source>
</evidence>
<proteinExistence type="inferred from homology"/>
<evidence type="ECO:0000313" key="12">
    <source>
        <dbReference type="Proteomes" id="UP001153712"/>
    </source>
</evidence>
<evidence type="ECO:0000256" key="9">
    <source>
        <dbReference type="ARBA" id="ARBA00023224"/>
    </source>
</evidence>
<keyword evidence="7 10" id="KW-0472">Membrane</keyword>
<keyword evidence="5 10" id="KW-0552">Olfaction</keyword>
<keyword evidence="3 10" id="KW-0716">Sensory transduction</keyword>
<evidence type="ECO:0000313" key="11">
    <source>
        <dbReference type="EMBL" id="CAG9853772.1"/>
    </source>
</evidence>
<feature type="transmembrane region" description="Helical" evidence="10">
    <location>
        <begin position="268"/>
        <end position="290"/>
    </location>
</feature>
<dbReference type="Proteomes" id="UP001153712">
    <property type="component" value="Chromosome 1"/>
</dbReference>
<dbReference type="OrthoDB" id="7540137at2759"/>
<sequence length="394" mass="46165">MTNQQSELRKSLKLLEFLLNVNGLLPGKKFKFFYSIFSYAFVIFFVIMIPVLGYVNIYLAEPSKRVDYLDKSFVYLEMFVLVFKHWPFITNPNLTKILLDRWNESLFNTQVDVDKHIIAETLRRRRIWIVRNVLITAISPIILIQSMIFSSHDELMLPIWLPVDVSKNPVAFTVTNMYIVIGYMHGFFGYFAVDILVISYIMYCATEMRLIKYKLKNVEKYIEKEATNNSDKTTSDGLPHKKIYDQIIQCVKVYDAVWKYAQELESTYSFGIFIQFFVASMVLSICMYNISKIKSIIEILYTASFLLPTILVIYYYCDQGSLIIDESTTIGDAIMKSPWYTYDEKTKHLLITFMERTKRPIKFTVGKLVDVSLETFVLIINRSYSLLAVLKNFY</sequence>
<comment type="similarity">
    <text evidence="10">Belongs to the insect chemoreceptor superfamily. Heteromeric odorant receptor channel (TC 1.A.69) family.</text>
</comment>
<protein>
    <recommendedName>
        <fullName evidence="10">Odorant receptor</fullName>
    </recommendedName>
</protein>
<dbReference type="EMBL" id="OU900094">
    <property type="protein sequence ID" value="CAG9853772.1"/>
    <property type="molecule type" value="Genomic_DNA"/>
</dbReference>
<evidence type="ECO:0000256" key="4">
    <source>
        <dbReference type="ARBA" id="ARBA00022692"/>
    </source>
</evidence>
<dbReference type="GO" id="GO:0005886">
    <property type="term" value="C:plasma membrane"/>
    <property type="evidence" value="ECO:0007669"/>
    <property type="project" value="UniProtKB-SubCell"/>
</dbReference>
<evidence type="ECO:0000256" key="2">
    <source>
        <dbReference type="ARBA" id="ARBA00022475"/>
    </source>
</evidence>
<evidence type="ECO:0000256" key="1">
    <source>
        <dbReference type="ARBA" id="ARBA00004651"/>
    </source>
</evidence>
<dbReference type="PANTHER" id="PTHR21137:SF35">
    <property type="entry name" value="ODORANT RECEPTOR 19A-RELATED"/>
    <property type="match status" value="1"/>
</dbReference>
<evidence type="ECO:0000256" key="8">
    <source>
        <dbReference type="ARBA" id="ARBA00023170"/>
    </source>
</evidence>
<accession>A0A9N9XH67</accession>
<evidence type="ECO:0000256" key="6">
    <source>
        <dbReference type="ARBA" id="ARBA00022989"/>
    </source>
</evidence>
<comment type="subcellular location">
    <subcellularLocation>
        <location evidence="1 10">Cell membrane</location>
        <topology evidence="1 10">Multi-pass membrane protein</topology>
    </subcellularLocation>
</comment>
<feature type="transmembrane region" description="Helical" evidence="10">
    <location>
        <begin position="32"/>
        <end position="55"/>
    </location>
</feature>
<evidence type="ECO:0000256" key="5">
    <source>
        <dbReference type="ARBA" id="ARBA00022725"/>
    </source>
</evidence>
<feature type="transmembrane region" description="Helical" evidence="10">
    <location>
        <begin position="296"/>
        <end position="317"/>
    </location>
</feature>
<dbReference type="AlphaFoldDB" id="A0A9N9XH67"/>